<accession>A0A9D9N1K6</accession>
<feature type="chain" id="PRO_5039689111" evidence="1">
    <location>
        <begin position="22"/>
        <end position="257"/>
    </location>
</feature>
<dbReference type="PROSITE" id="PS51257">
    <property type="entry name" value="PROKAR_LIPOPROTEIN"/>
    <property type="match status" value="1"/>
</dbReference>
<keyword evidence="1" id="KW-0732">Signal</keyword>
<proteinExistence type="predicted"/>
<dbReference type="EMBL" id="JADIMM010000018">
    <property type="protein sequence ID" value="MBO8456815.1"/>
    <property type="molecule type" value="Genomic_DNA"/>
</dbReference>
<name>A0A9D9N1K6_9SPIR</name>
<evidence type="ECO:0000256" key="1">
    <source>
        <dbReference type="SAM" id="SignalP"/>
    </source>
</evidence>
<organism evidence="2 3">
    <name type="scientific">Candidatus Gallitreponema excrementavium</name>
    <dbReference type="NCBI Taxonomy" id="2840840"/>
    <lineage>
        <taxon>Bacteria</taxon>
        <taxon>Pseudomonadati</taxon>
        <taxon>Spirochaetota</taxon>
        <taxon>Spirochaetia</taxon>
        <taxon>Spirochaetales</taxon>
        <taxon>Candidatus Gallitreponema</taxon>
    </lineage>
</organism>
<gene>
    <name evidence="2" type="ORF">IAA81_01145</name>
</gene>
<reference evidence="2" key="2">
    <citation type="journal article" date="2021" name="PeerJ">
        <title>Extensive microbial diversity within the chicken gut microbiome revealed by metagenomics and culture.</title>
        <authorList>
            <person name="Gilroy R."/>
            <person name="Ravi A."/>
            <person name="Getino M."/>
            <person name="Pursley I."/>
            <person name="Horton D.L."/>
            <person name="Alikhan N.F."/>
            <person name="Baker D."/>
            <person name="Gharbi K."/>
            <person name="Hall N."/>
            <person name="Watson M."/>
            <person name="Adriaenssens E.M."/>
            <person name="Foster-Nyarko E."/>
            <person name="Jarju S."/>
            <person name="Secka A."/>
            <person name="Antonio M."/>
            <person name="Oren A."/>
            <person name="Chaudhuri R.R."/>
            <person name="La Ragione R."/>
            <person name="Hildebrand F."/>
            <person name="Pallen M.J."/>
        </authorList>
    </citation>
    <scope>NUCLEOTIDE SEQUENCE</scope>
    <source>
        <strain evidence="2">10532</strain>
    </source>
</reference>
<comment type="caution">
    <text evidence="2">The sequence shown here is derived from an EMBL/GenBank/DDBJ whole genome shotgun (WGS) entry which is preliminary data.</text>
</comment>
<evidence type="ECO:0000313" key="2">
    <source>
        <dbReference type="EMBL" id="MBO8456815.1"/>
    </source>
</evidence>
<feature type="signal peptide" evidence="1">
    <location>
        <begin position="1"/>
        <end position="21"/>
    </location>
</feature>
<protein>
    <submittedName>
        <fullName evidence="2">DUF4197 domain-containing protein</fullName>
    </submittedName>
</protein>
<dbReference type="AlphaFoldDB" id="A0A9D9N1K6"/>
<dbReference type="Pfam" id="PF13852">
    <property type="entry name" value="DUF4197"/>
    <property type="match status" value="1"/>
</dbReference>
<reference evidence="2" key="1">
    <citation type="submission" date="2020-10" db="EMBL/GenBank/DDBJ databases">
        <authorList>
            <person name="Gilroy R."/>
        </authorList>
    </citation>
    <scope>NUCLEOTIDE SEQUENCE</scope>
    <source>
        <strain evidence="2">10532</strain>
    </source>
</reference>
<evidence type="ECO:0000313" key="3">
    <source>
        <dbReference type="Proteomes" id="UP000823638"/>
    </source>
</evidence>
<dbReference type="Proteomes" id="UP000823638">
    <property type="component" value="Unassembled WGS sequence"/>
</dbReference>
<sequence>MKKIFLFLSTMFMLTSCLTVNGVYDLMQGKGESFTNEEAVSALREALVKGAEFSSKTLSAQDGYYGDDTVKILLPEEAAVIISAIDKIPGGNTLIKDVILRINRSAEEGAGKIVPIFKEAVMSMSVTDGIKIVTGGENACTEYLRDKTYNSLYDLYLPVVTEALDMPLVLNVSANKSWASLMSGYNKVAGYANSVARLAGKEDPMPEVNVNLPDYVTKKALDGIFLKMSEEEKKIRENPFEYSSKIIEKVFGSLLPA</sequence>
<dbReference type="InterPro" id="IPR025245">
    <property type="entry name" value="DUF4197"/>
</dbReference>